<dbReference type="PROSITE" id="PS51257">
    <property type="entry name" value="PROKAR_LIPOPROTEIN"/>
    <property type="match status" value="1"/>
</dbReference>
<organism evidence="3 4">
    <name type="scientific">Pseudoneobacillus rhizosphaerae</name>
    <dbReference type="NCBI Taxonomy" id="2880968"/>
    <lineage>
        <taxon>Bacteria</taxon>
        <taxon>Bacillati</taxon>
        <taxon>Bacillota</taxon>
        <taxon>Bacilli</taxon>
        <taxon>Bacillales</taxon>
        <taxon>Bacillaceae</taxon>
        <taxon>Pseudoneobacillus</taxon>
    </lineage>
</organism>
<dbReference type="Pfam" id="PF07995">
    <property type="entry name" value="GSDH"/>
    <property type="match status" value="1"/>
</dbReference>
<dbReference type="PANTHER" id="PTHR19328">
    <property type="entry name" value="HEDGEHOG-INTERACTING PROTEIN"/>
    <property type="match status" value="1"/>
</dbReference>
<proteinExistence type="predicted"/>
<evidence type="ECO:0000313" key="4">
    <source>
        <dbReference type="Proteomes" id="UP000789845"/>
    </source>
</evidence>
<keyword evidence="1" id="KW-0732">Signal</keyword>
<dbReference type="EMBL" id="CAKJTG010000002">
    <property type="protein sequence ID" value="CAG9606758.1"/>
    <property type="molecule type" value="Genomic_DNA"/>
</dbReference>
<dbReference type="InterPro" id="IPR011042">
    <property type="entry name" value="6-blade_b-propeller_TolB-like"/>
</dbReference>
<dbReference type="SUPFAM" id="SSF50952">
    <property type="entry name" value="Soluble quinoprotein glucose dehydrogenase"/>
    <property type="match status" value="1"/>
</dbReference>
<sequence length="354" mass="39052">MIRFRLLALLLLLAACSNSGETLEVKEQDVAVVQGVPTVLADNLEVPWSIQKAGDVFYISERPGSIVKVEDGEQVRQRVNLGRPLSEESEAGLLGFVLHPQFSANQQAFAYYTYDVQGSPFNRVVVLELKDNVWNEIKVLLDGIPSGPVHHGGRIKVGPDEKLYFSAGDAAVAENAQSLNLLNGKILRMNLDGSIPNDNPFPNSYIYSYGHRNPQGLAWDEAGTFYESEHGQSAHDELNEIVAGANYGWPVIQGTQRRQGMVSPIFQTGEVTWAPSGIAYHNGKLYVATLRGEALQEVDLETMRSRAVVTGLGRIRDVMVNGEFLYFVSNNTDGRGNPDADDDKLYQVRLSEIE</sequence>
<feature type="domain" description="Glucose/Sorbosone dehydrogenase" evidence="2">
    <location>
        <begin position="44"/>
        <end position="335"/>
    </location>
</feature>
<gene>
    <name evidence="3" type="ORF">NEOCIP111885_00446</name>
</gene>
<dbReference type="Gene3D" id="2.120.10.30">
    <property type="entry name" value="TolB, C-terminal domain"/>
    <property type="match status" value="1"/>
</dbReference>
<protein>
    <recommendedName>
        <fullName evidence="2">Glucose/Sorbosone dehydrogenase domain-containing protein</fullName>
    </recommendedName>
</protein>
<evidence type="ECO:0000256" key="1">
    <source>
        <dbReference type="SAM" id="SignalP"/>
    </source>
</evidence>
<dbReference type="PANTHER" id="PTHR19328:SF13">
    <property type="entry name" value="HIPL1 PROTEIN"/>
    <property type="match status" value="1"/>
</dbReference>
<feature type="chain" id="PRO_5038625936" description="Glucose/Sorbosone dehydrogenase domain-containing protein" evidence="1">
    <location>
        <begin position="20"/>
        <end position="354"/>
    </location>
</feature>
<dbReference type="Proteomes" id="UP000789845">
    <property type="component" value="Unassembled WGS sequence"/>
</dbReference>
<accession>A0A9C7G732</accession>
<name>A0A9C7G732_9BACI</name>
<dbReference type="InterPro" id="IPR012938">
    <property type="entry name" value="Glc/Sorbosone_DH"/>
</dbReference>
<evidence type="ECO:0000259" key="2">
    <source>
        <dbReference type="Pfam" id="PF07995"/>
    </source>
</evidence>
<keyword evidence="4" id="KW-1185">Reference proteome</keyword>
<feature type="signal peptide" evidence="1">
    <location>
        <begin position="1"/>
        <end position="19"/>
    </location>
</feature>
<reference evidence="3" key="1">
    <citation type="submission" date="2021-10" db="EMBL/GenBank/DDBJ databases">
        <authorList>
            <person name="Criscuolo A."/>
        </authorList>
    </citation>
    <scope>NUCLEOTIDE SEQUENCE</scope>
    <source>
        <strain evidence="3">CIP111885</strain>
    </source>
</reference>
<evidence type="ECO:0000313" key="3">
    <source>
        <dbReference type="EMBL" id="CAG9606758.1"/>
    </source>
</evidence>
<comment type="caution">
    <text evidence="3">The sequence shown here is derived from an EMBL/GenBank/DDBJ whole genome shotgun (WGS) entry which is preliminary data.</text>
</comment>
<dbReference type="InterPro" id="IPR011041">
    <property type="entry name" value="Quinoprot_gluc/sorb_DH_b-prop"/>
</dbReference>
<dbReference type="RefSeq" id="WP_230495032.1">
    <property type="nucleotide sequence ID" value="NZ_CAKJTG010000002.1"/>
</dbReference>
<dbReference type="AlphaFoldDB" id="A0A9C7G732"/>